<dbReference type="EMBL" id="VOFY01000023">
    <property type="protein sequence ID" value="KAA8580437.1"/>
    <property type="molecule type" value="Genomic_DNA"/>
</dbReference>
<dbReference type="AlphaFoldDB" id="A0A5J5CF80"/>
<accession>A0A5J5CF80</accession>
<reference evidence="1 2" key="1">
    <citation type="submission" date="2019-08" db="EMBL/GenBank/DDBJ databases">
        <title>A chromosome-level genome assembly, high-density linkage maps, and genome scans reveal the genomic architecture of hybrid incompatibilities underlying speciation via character displacement in darters (Percidae: Etheostominae).</title>
        <authorList>
            <person name="Moran R.L."/>
            <person name="Catchen J.M."/>
            <person name="Fuller R.C."/>
        </authorList>
    </citation>
    <scope>NUCLEOTIDE SEQUENCE [LARGE SCALE GENOMIC DNA]</scope>
    <source>
        <strain evidence="1">EspeVRDwgs_2016</strain>
        <tissue evidence="1">Muscle</tissue>
    </source>
</reference>
<gene>
    <name evidence="1" type="ORF">FQN60_005972</name>
</gene>
<protein>
    <submittedName>
        <fullName evidence="1">Uncharacterized protein</fullName>
    </submittedName>
</protein>
<proteinExistence type="predicted"/>
<evidence type="ECO:0000313" key="1">
    <source>
        <dbReference type="EMBL" id="KAA8580437.1"/>
    </source>
</evidence>
<evidence type="ECO:0000313" key="2">
    <source>
        <dbReference type="Proteomes" id="UP000327493"/>
    </source>
</evidence>
<organism evidence="1 2">
    <name type="scientific">Etheostoma spectabile</name>
    <name type="common">orangethroat darter</name>
    <dbReference type="NCBI Taxonomy" id="54343"/>
    <lineage>
        <taxon>Eukaryota</taxon>
        <taxon>Metazoa</taxon>
        <taxon>Chordata</taxon>
        <taxon>Craniata</taxon>
        <taxon>Vertebrata</taxon>
        <taxon>Euteleostomi</taxon>
        <taxon>Actinopterygii</taxon>
        <taxon>Neopterygii</taxon>
        <taxon>Teleostei</taxon>
        <taxon>Neoteleostei</taxon>
        <taxon>Acanthomorphata</taxon>
        <taxon>Eupercaria</taxon>
        <taxon>Perciformes</taxon>
        <taxon>Percoidei</taxon>
        <taxon>Percidae</taxon>
        <taxon>Etheostomatinae</taxon>
        <taxon>Etheostoma</taxon>
    </lineage>
</organism>
<keyword evidence="2" id="KW-1185">Reference proteome</keyword>
<comment type="caution">
    <text evidence="1">The sequence shown here is derived from an EMBL/GenBank/DDBJ whole genome shotgun (WGS) entry which is preliminary data.</text>
</comment>
<sequence>MHPGHIRFWHLSRSQSSSAAVSEMMELCDGELGRMLPPGDGEGTSDADTSRFLDRFFCSLITFCLGCGGQLLSMRMGSKVTSISSSLADVSWNHVINNSLYLREFKDLHGVDEGTLEGTLHMDINNRILRLGIPEASPYSDHLSENTVKKDGRIDHAVGVCKKLVSHLSHSWKARDALAKVQKELNLPSHSLISECQTR</sequence>
<name>A0A5J5CF80_9PERO</name>
<dbReference type="Proteomes" id="UP000327493">
    <property type="component" value="Chromosome 23"/>
</dbReference>